<evidence type="ECO:0008006" key="4">
    <source>
        <dbReference type="Google" id="ProtNLM"/>
    </source>
</evidence>
<feature type="compositionally biased region" description="Polar residues" evidence="1">
    <location>
        <begin position="137"/>
        <end position="172"/>
    </location>
</feature>
<name>A0A9P0CNM4_9CUCU</name>
<evidence type="ECO:0000313" key="2">
    <source>
        <dbReference type="EMBL" id="CAH1102960.1"/>
    </source>
</evidence>
<dbReference type="EMBL" id="OV651825">
    <property type="protein sequence ID" value="CAH1102960.1"/>
    <property type="molecule type" value="Genomic_DNA"/>
</dbReference>
<feature type="region of interest" description="Disordered" evidence="1">
    <location>
        <begin position="114"/>
        <end position="172"/>
    </location>
</feature>
<dbReference type="OrthoDB" id="6608798at2759"/>
<proteinExistence type="predicted"/>
<gene>
    <name evidence="2" type="ORF">PSYICH_LOCUS4005</name>
</gene>
<reference evidence="2" key="1">
    <citation type="submission" date="2022-01" db="EMBL/GenBank/DDBJ databases">
        <authorList>
            <person name="King R."/>
        </authorList>
    </citation>
    <scope>NUCLEOTIDE SEQUENCE</scope>
</reference>
<sequence length="295" mass="34106">MVSRHERTPLSSVPVYHRDANDNNIDPVQIVPPDDRLAYDALHENLQKYNGMDPSLRPTIPRLRTDRETNTILKSLNSVLKDEADRCEDITQLHDLVYSAAMATLQLHKFKPTRVSKKNKNTSNKPGWAYRDENNDLPCTSTAADDASSNINENLKEPPTSSTAIRTPSETQQNFPVNDVSNILTNKLTEEQYISIMNEIWTPPLNFNFPAKKEGKFTRKFNRAYLEQYKWLVYSLKEDGVYCKFCAFFCKIEVGHTSSQQVGMLCTEPYRKWKKCAEKLRLHEKTEYHKRSVLD</sequence>
<feature type="region of interest" description="Disordered" evidence="1">
    <location>
        <begin position="1"/>
        <end position="21"/>
    </location>
</feature>
<dbReference type="Proteomes" id="UP001153636">
    <property type="component" value="Chromosome 13"/>
</dbReference>
<keyword evidence="3" id="KW-1185">Reference proteome</keyword>
<organism evidence="2 3">
    <name type="scientific">Psylliodes chrysocephalus</name>
    <dbReference type="NCBI Taxonomy" id="3402493"/>
    <lineage>
        <taxon>Eukaryota</taxon>
        <taxon>Metazoa</taxon>
        <taxon>Ecdysozoa</taxon>
        <taxon>Arthropoda</taxon>
        <taxon>Hexapoda</taxon>
        <taxon>Insecta</taxon>
        <taxon>Pterygota</taxon>
        <taxon>Neoptera</taxon>
        <taxon>Endopterygota</taxon>
        <taxon>Coleoptera</taxon>
        <taxon>Polyphaga</taxon>
        <taxon>Cucujiformia</taxon>
        <taxon>Chrysomeloidea</taxon>
        <taxon>Chrysomelidae</taxon>
        <taxon>Galerucinae</taxon>
        <taxon>Alticini</taxon>
        <taxon>Psylliodes</taxon>
    </lineage>
</organism>
<protein>
    <recommendedName>
        <fullName evidence="4">TTF-type domain-containing protein</fullName>
    </recommendedName>
</protein>
<evidence type="ECO:0000256" key="1">
    <source>
        <dbReference type="SAM" id="MobiDB-lite"/>
    </source>
</evidence>
<accession>A0A9P0CNM4</accession>
<evidence type="ECO:0000313" key="3">
    <source>
        <dbReference type="Proteomes" id="UP001153636"/>
    </source>
</evidence>
<dbReference type="AlphaFoldDB" id="A0A9P0CNM4"/>